<proteinExistence type="inferred from homology"/>
<dbReference type="SMART" id="SM00803">
    <property type="entry name" value="TAF"/>
    <property type="match status" value="1"/>
</dbReference>
<sequence length="449" mass="50471">MAAHSASASSFVQSLPPRIEPQYVRIVGDSVGVVNLTPAALQCLADKLTQVLSRCSILAHKITLHGRRRTMKVEDVQHALRELSIPMPIGALTRSQPSMRQLRMPGGEQLYVREDVDVDVQSISQPSQAKVPVKRHIRVHWIRVDSEEEPPQEKKAKKASQASGMSSTDLPAALRKRTTLPAELAAPSVSFRMAAQGIPKKEQILVKPSFLEPLSVEQQIYLKEIVEACVGQDDRRRQQALQSLERDTGIQELLPRLSRLIHTSVRCNIVHRCLSMLIYVVRMMRSIAVNKSVKLDGVLHEFLPSLMSCMLGRVLCTRPDSDNHWALRDFAGKTLITIIKDHGTKETRRRSFRAVKRIFDEPSSSYSMIYGTITTLLEFASPVELIRLHPRFMVLLERTRTAAATSADQQERIEAHKLHAALTKHEPALRRLIKQAALASKKDHSKGYV</sequence>
<name>A0A6F7PNW5_HAECO</name>
<keyword evidence="5" id="KW-0539">Nucleus</keyword>
<reference evidence="10" key="1">
    <citation type="submission" date="2020-12" db="UniProtKB">
        <authorList>
            <consortium name="WormBaseParasite"/>
        </authorList>
    </citation>
    <scope>IDENTIFICATION</scope>
    <source>
        <strain evidence="10">MHco3</strain>
    </source>
</reference>
<dbReference type="GO" id="GO:0003713">
    <property type="term" value="F:transcription coactivator activity"/>
    <property type="evidence" value="ECO:0007669"/>
    <property type="project" value="TreeGrafter"/>
</dbReference>
<dbReference type="Proteomes" id="UP000025227">
    <property type="component" value="Unplaced"/>
</dbReference>
<protein>
    <recommendedName>
        <fullName evidence="6">Transcription initiation factor TFIID subunit 6</fullName>
    </recommendedName>
</protein>
<keyword evidence="9" id="KW-1185">Reference proteome</keyword>
<evidence type="ECO:0000256" key="7">
    <source>
        <dbReference type="SAM" id="MobiDB-lite"/>
    </source>
</evidence>
<dbReference type="GO" id="GO:0005669">
    <property type="term" value="C:transcription factor TFIID complex"/>
    <property type="evidence" value="ECO:0007669"/>
    <property type="project" value="InterPro"/>
</dbReference>
<evidence type="ECO:0000256" key="3">
    <source>
        <dbReference type="ARBA" id="ARBA00023015"/>
    </source>
</evidence>
<comment type="similarity">
    <text evidence="2">Belongs to the TAF6 family.</text>
</comment>
<evidence type="ECO:0000256" key="4">
    <source>
        <dbReference type="ARBA" id="ARBA00023163"/>
    </source>
</evidence>
<dbReference type="GO" id="GO:0046982">
    <property type="term" value="F:protein heterodimerization activity"/>
    <property type="evidence" value="ECO:0007669"/>
    <property type="project" value="InterPro"/>
</dbReference>
<organism evidence="9 10">
    <name type="scientific">Haemonchus contortus</name>
    <name type="common">Barber pole worm</name>
    <dbReference type="NCBI Taxonomy" id="6289"/>
    <lineage>
        <taxon>Eukaryota</taxon>
        <taxon>Metazoa</taxon>
        <taxon>Ecdysozoa</taxon>
        <taxon>Nematoda</taxon>
        <taxon>Chromadorea</taxon>
        <taxon>Rhabditida</taxon>
        <taxon>Rhabditina</taxon>
        <taxon>Rhabditomorpha</taxon>
        <taxon>Strongyloidea</taxon>
        <taxon>Trichostrongylidae</taxon>
        <taxon>Haemonchus</taxon>
    </lineage>
</organism>
<dbReference type="OrthoDB" id="361039at2759"/>
<dbReference type="InterPro" id="IPR037796">
    <property type="entry name" value="TAF6"/>
</dbReference>
<dbReference type="Gene3D" id="1.10.20.10">
    <property type="entry name" value="Histone, subunit A"/>
    <property type="match status" value="1"/>
</dbReference>
<dbReference type="GO" id="GO:0046695">
    <property type="term" value="C:SLIK (SAGA-like) complex"/>
    <property type="evidence" value="ECO:0007669"/>
    <property type="project" value="InterPro"/>
</dbReference>
<dbReference type="InterPro" id="IPR016024">
    <property type="entry name" value="ARM-type_fold"/>
</dbReference>
<evidence type="ECO:0000256" key="1">
    <source>
        <dbReference type="ARBA" id="ARBA00004123"/>
    </source>
</evidence>
<evidence type="ECO:0000259" key="8">
    <source>
        <dbReference type="SMART" id="SM00803"/>
    </source>
</evidence>
<dbReference type="Pfam" id="PF02969">
    <property type="entry name" value="TAF"/>
    <property type="match status" value="1"/>
</dbReference>
<dbReference type="PANTHER" id="PTHR10221:SF9">
    <property type="entry name" value="TRANSCRIPTION INITIATION FACTOR TFIID SUBUNIT 6"/>
    <property type="match status" value="1"/>
</dbReference>
<dbReference type="OMA" id="YFVQFIA"/>
<dbReference type="Gene3D" id="1.25.40.770">
    <property type="entry name" value="TAF6, C-terminal HEAT repeat domain"/>
    <property type="match status" value="1"/>
</dbReference>
<feature type="domain" description="TATA box binding protein associated factor (TAF) histone-like fold" evidence="8">
    <location>
        <begin position="18"/>
        <end position="81"/>
    </location>
</feature>
<keyword evidence="4" id="KW-0804">Transcription</keyword>
<dbReference type="Pfam" id="PF07571">
    <property type="entry name" value="TAF6_C"/>
    <property type="match status" value="1"/>
</dbReference>
<dbReference type="WBParaSite" id="HCON_00120040-00001">
    <property type="protein sequence ID" value="HCON_00120040-00001"/>
    <property type="gene ID" value="HCON_00120040"/>
</dbReference>
<dbReference type="PANTHER" id="PTHR10221">
    <property type="entry name" value="TRANSCRIPTION INITIATION FACTOR TFIID SUBUNIT 6"/>
    <property type="match status" value="1"/>
</dbReference>
<comment type="subcellular location">
    <subcellularLocation>
        <location evidence="1">Nucleus</location>
    </subcellularLocation>
</comment>
<dbReference type="SUPFAM" id="SSF47113">
    <property type="entry name" value="Histone-fold"/>
    <property type="match status" value="1"/>
</dbReference>
<feature type="region of interest" description="Disordered" evidence="7">
    <location>
        <begin position="144"/>
        <end position="169"/>
    </location>
</feature>
<dbReference type="AlphaFoldDB" id="A0A6F7PNW5"/>
<keyword evidence="3" id="KW-0805">Transcription regulation</keyword>
<accession>A0A6F7PNW5</accession>
<dbReference type="FunFam" id="1.25.40.770:FF:000001">
    <property type="entry name" value="Transcription initiation factor TFIID subunit 6"/>
    <property type="match status" value="1"/>
</dbReference>
<evidence type="ECO:0000313" key="10">
    <source>
        <dbReference type="WBParaSite" id="HCON_00120040-00001"/>
    </source>
</evidence>
<evidence type="ECO:0000256" key="5">
    <source>
        <dbReference type="ARBA" id="ARBA00023242"/>
    </source>
</evidence>
<dbReference type="SUPFAM" id="SSF48371">
    <property type="entry name" value="ARM repeat"/>
    <property type="match status" value="1"/>
</dbReference>
<dbReference type="GO" id="GO:0000124">
    <property type="term" value="C:SAGA complex"/>
    <property type="evidence" value="ECO:0007669"/>
    <property type="project" value="InterPro"/>
</dbReference>
<dbReference type="GO" id="GO:0051123">
    <property type="term" value="P:RNA polymerase II preinitiation complex assembly"/>
    <property type="evidence" value="ECO:0007669"/>
    <property type="project" value="TreeGrafter"/>
</dbReference>
<dbReference type="InterPro" id="IPR046344">
    <property type="entry name" value="TAF6_C_sf"/>
</dbReference>
<dbReference type="InterPro" id="IPR009072">
    <property type="entry name" value="Histone-fold"/>
</dbReference>
<evidence type="ECO:0000256" key="6">
    <source>
        <dbReference type="ARBA" id="ARBA00040091"/>
    </source>
</evidence>
<evidence type="ECO:0000313" key="9">
    <source>
        <dbReference type="Proteomes" id="UP000025227"/>
    </source>
</evidence>
<evidence type="ECO:0000256" key="2">
    <source>
        <dbReference type="ARBA" id="ARBA00007688"/>
    </source>
</evidence>
<dbReference type="InterPro" id="IPR004823">
    <property type="entry name" value="TAF_TATA-bd_Histone-like_dom"/>
</dbReference>
<dbReference type="InterPro" id="IPR011442">
    <property type="entry name" value="TAF6_C"/>
</dbReference>
<dbReference type="GO" id="GO:0016251">
    <property type="term" value="F:RNA polymerase II general transcription initiation factor activity"/>
    <property type="evidence" value="ECO:0007669"/>
    <property type="project" value="InterPro"/>
</dbReference>
<dbReference type="CDD" id="cd08050">
    <property type="entry name" value="TAF6C"/>
    <property type="match status" value="1"/>
</dbReference>